<protein>
    <submittedName>
        <fullName evidence="1">Uncharacterized protein</fullName>
    </submittedName>
</protein>
<reference evidence="1 2" key="1">
    <citation type="journal article" date="2019" name="Genome Biol. Evol.">
        <title>Whole-Genome Sequencing of the Giant Devil Catfish, Bagarius yarrelli.</title>
        <authorList>
            <person name="Jiang W."/>
            <person name="Lv Y."/>
            <person name="Cheng L."/>
            <person name="Yang K."/>
            <person name="Chao B."/>
            <person name="Wang X."/>
            <person name="Li Y."/>
            <person name="Pan X."/>
            <person name="You X."/>
            <person name="Zhang Y."/>
            <person name="Yang J."/>
            <person name="Li J."/>
            <person name="Zhang X."/>
            <person name="Liu S."/>
            <person name="Sun C."/>
            <person name="Yang J."/>
            <person name="Shi Q."/>
        </authorList>
    </citation>
    <scope>NUCLEOTIDE SEQUENCE [LARGE SCALE GENOMIC DNA]</scope>
    <source>
        <strain evidence="1">JWS20170419001</strain>
        <tissue evidence="1">Muscle</tissue>
    </source>
</reference>
<sequence>MSRPKAAPRAYSPARPVASLRKARLLPVSFLAVRTAMSTRETAMAISMVIVDMRKILRGAIHHQDEAQRRISEAIGLPLGTTDM</sequence>
<gene>
    <name evidence="1" type="ORF">Baya_4594</name>
</gene>
<organism evidence="1 2">
    <name type="scientific">Bagarius yarrelli</name>
    <name type="common">Goonch</name>
    <name type="synonym">Bagrus yarrelli</name>
    <dbReference type="NCBI Taxonomy" id="175774"/>
    <lineage>
        <taxon>Eukaryota</taxon>
        <taxon>Metazoa</taxon>
        <taxon>Chordata</taxon>
        <taxon>Craniata</taxon>
        <taxon>Vertebrata</taxon>
        <taxon>Euteleostomi</taxon>
        <taxon>Actinopterygii</taxon>
        <taxon>Neopterygii</taxon>
        <taxon>Teleostei</taxon>
        <taxon>Ostariophysi</taxon>
        <taxon>Siluriformes</taxon>
        <taxon>Sisoridae</taxon>
        <taxon>Sisorinae</taxon>
        <taxon>Bagarius</taxon>
    </lineage>
</organism>
<proteinExistence type="predicted"/>
<evidence type="ECO:0000313" key="1">
    <source>
        <dbReference type="EMBL" id="TSK42126.1"/>
    </source>
</evidence>
<dbReference type="EMBL" id="VCAZ01000012">
    <property type="protein sequence ID" value="TSK42126.1"/>
    <property type="molecule type" value="Genomic_DNA"/>
</dbReference>
<keyword evidence="2" id="KW-1185">Reference proteome</keyword>
<evidence type="ECO:0000313" key="2">
    <source>
        <dbReference type="Proteomes" id="UP000319801"/>
    </source>
</evidence>
<name>A0A556TR74_BAGYA</name>
<dbReference type="AlphaFoldDB" id="A0A556TR74"/>
<dbReference type="Proteomes" id="UP000319801">
    <property type="component" value="Unassembled WGS sequence"/>
</dbReference>
<comment type="caution">
    <text evidence="1">The sequence shown here is derived from an EMBL/GenBank/DDBJ whole genome shotgun (WGS) entry which is preliminary data.</text>
</comment>
<accession>A0A556TR74</accession>